<dbReference type="EMBL" id="CP144916">
    <property type="protein sequence ID" value="WWC41105.1"/>
    <property type="molecule type" value="Genomic_DNA"/>
</dbReference>
<gene>
    <name evidence="2" type="ORF">CVIC9261_05180</name>
</gene>
<sequence>MRALFLLFIADLLLASEAIGIEGYIASSILFFLIVLLIAINNNSVENKSQKLIRTSNKSLAKLNLRFFQNRVENGDIVERLELFFKVLHSKSSQNQNSIIFSYPPKEARYFSANFKAITNATHNILSFVNKSVNNSSILLSIKPTKNPNEYQVLIKTSAHMNSSEIKKALENKNKNINYKFLSIASNYVELIGSKIEFNIKANNSIFSFNIIMHQLSQPQTIEITTQKNALVAYESQTGFFTIVAQLSAYGVSTQPESSWESVKNHITDMLYKPNFLFIQAKILKKLPYSELNLIKEWQKIKGFKIITISDNEYYDEVASSFGDAILYQPYTTDELSSLIE</sequence>
<name>A0ABZ2E5Y6_9BACT</name>
<dbReference type="RefSeq" id="WP_086302762.1">
    <property type="nucleotide sequence ID" value="NZ_CP144916.1"/>
</dbReference>
<protein>
    <submittedName>
        <fullName evidence="2">Uncharacterized protein</fullName>
    </submittedName>
</protein>
<proteinExistence type="predicted"/>
<keyword evidence="1" id="KW-1133">Transmembrane helix</keyword>
<dbReference type="Proteomes" id="UP001318120">
    <property type="component" value="Chromosome"/>
</dbReference>
<dbReference type="GeneID" id="93113480"/>
<keyword evidence="3" id="KW-1185">Reference proteome</keyword>
<evidence type="ECO:0000313" key="2">
    <source>
        <dbReference type="EMBL" id="WWC41105.1"/>
    </source>
</evidence>
<keyword evidence="1" id="KW-0812">Transmembrane</keyword>
<feature type="transmembrane region" description="Helical" evidence="1">
    <location>
        <begin position="25"/>
        <end position="45"/>
    </location>
</feature>
<evidence type="ECO:0000313" key="3">
    <source>
        <dbReference type="Proteomes" id="UP001318120"/>
    </source>
</evidence>
<organism evidence="2 3">
    <name type="scientific">Campylobacter vicugnae</name>
    <dbReference type="NCBI Taxonomy" id="1660076"/>
    <lineage>
        <taxon>Bacteria</taxon>
        <taxon>Pseudomonadati</taxon>
        <taxon>Campylobacterota</taxon>
        <taxon>Epsilonproteobacteria</taxon>
        <taxon>Campylobacterales</taxon>
        <taxon>Campylobacteraceae</taxon>
        <taxon>Campylobacter</taxon>
    </lineage>
</organism>
<reference evidence="2 3" key="1">
    <citation type="journal article" date="2017" name="Genome Biol. Evol.">
        <title>Comparative Genomic Analysis Identifies a Campylobacter Clade Deficient in Selenium Metabolism.</title>
        <authorList>
            <person name="Miller W.G."/>
            <person name="Yee E."/>
            <person name="Lopes B.S."/>
            <person name="Chapman M.H."/>
            <person name="Huynh S."/>
            <person name="Bono J.L."/>
            <person name="Parker C.T."/>
            <person name="Strachan N.J.C."/>
            <person name="Forbes K.J."/>
        </authorList>
    </citation>
    <scope>NUCLEOTIDE SEQUENCE [LARGE SCALE GENOMIC DNA]</scope>
    <source>
        <strain evidence="2 3">RM9261</strain>
    </source>
</reference>
<accession>A0ABZ2E5Y6</accession>
<keyword evidence="1" id="KW-0472">Membrane</keyword>
<evidence type="ECO:0000256" key="1">
    <source>
        <dbReference type="SAM" id="Phobius"/>
    </source>
</evidence>